<dbReference type="RefSeq" id="XP_045286271.1">
    <property type="nucleotide sequence ID" value="XM_045433103.1"/>
</dbReference>
<dbReference type="EMBL" id="GG663370">
    <property type="protein sequence ID" value="EEH05790.1"/>
    <property type="molecule type" value="Genomic_DNA"/>
</dbReference>
<dbReference type="GeneID" id="69039070"/>
<evidence type="ECO:0000313" key="2">
    <source>
        <dbReference type="Proteomes" id="UP000001631"/>
    </source>
</evidence>
<protein>
    <submittedName>
        <fullName evidence="1">Uncharacterized protein</fullName>
    </submittedName>
</protein>
<organism evidence="1 2">
    <name type="scientific">Ajellomyces capsulatus (strain G186AR / H82 / ATCC MYA-2454 / RMSCC 2432)</name>
    <name type="common">Darling's disease fungus</name>
    <name type="synonym">Histoplasma capsulatum</name>
    <dbReference type="NCBI Taxonomy" id="447093"/>
    <lineage>
        <taxon>Eukaryota</taxon>
        <taxon>Fungi</taxon>
        <taxon>Dikarya</taxon>
        <taxon>Ascomycota</taxon>
        <taxon>Pezizomycotina</taxon>
        <taxon>Eurotiomycetes</taxon>
        <taxon>Eurotiomycetidae</taxon>
        <taxon>Onygenales</taxon>
        <taxon>Ajellomycetaceae</taxon>
        <taxon>Histoplasma</taxon>
    </lineage>
</organism>
<reference evidence="1" key="1">
    <citation type="submission" date="2009-02" db="EMBL/GenBank/DDBJ databases">
        <title>The Genome Sequence of Ajellomyces capsulatus strain G186AR.</title>
        <authorList>
            <consortium name="The Broad Institute Genome Sequencing Platform"/>
            <person name="Champion M."/>
            <person name="Cuomo C."/>
            <person name="Ma L.-J."/>
            <person name="Henn M.R."/>
            <person name="Sil A."/>
            <person name="Goldman B."/>
            <person name="Young S.K."/>
            <person name="Kodira C.D."/>
            <person name="Zeng Q."/>
            <person name="Koehrsen M."/>
            <person name="Alvarado L."/>
            <person name="Berlin A."/>
            <person name="Borenstein D."/>
            <person name="Chen Z."/>
            <person name="Engels R."/>
            <person name="Freedman E."/>
            <person name="Gellesch M."/>
            <person name="Goldberg J."/>
            <person name="Griggs A."/>
            <person name="Gujja S."/>
            <person name="Heiman D."/>
            <person name="Hepburn T."/>
            <person name="Howarth C."/>
            <person name="Jen D."/>
            <person name="Larson L."/>
            <person name="Lewis B."/>
            <person name="Mehta T."/>
            <person name="Park D."/>
            <person name="Pearson M."/>
            <person name="Roberts A."/>
            <person name="Saif S."/>
            <person name="Shea T."/>
            <person name="Shenoy N."/>
            <person name="Sisk P."/>
            <person name="Stolte C."/>
            <person name="Sykes S."/>
            <person name="Walk T."/>
            <person name="White J."/>
            <person name="Yandava C."/>
            <person name="Klein B."/>
            <person name="McEwen J.G."/>
            <person name="Puccia R."/>
            <person name="Goldman G.H."/>
            <person name="Felipe M.S."/>
            <person name="Nino-Vega G."/>
            <person name="San-Blas G."/>
            <person name="Taylor J."/>
            <person name="Mendoza L."/>
            <person name="Galagan J."/>
            <person name="Nusbaum C."/>
            <person name="Birren B."/>
        </authorList>
    </citation>
    <scope>NUCLEOTIDE SEQUENCE</scope>
    <source>
        <strain evidence="1">G186AR</strain>
    </source>
</reference>
<evidence type="ECO:0000313" key="1">
    <source>
        <dbReference type="EMBL" id="EEH05790.1"/>
    </source>
</evidence>
<dbReference type="HOGENOM" id="CLU_2060822_0_0_1"/>
<keyword evidence="2" id="KW-1185">Reference proteome</keyword>
<dbReference type="InParanoid" id="C0NSC4"/>
<sequence length="119" mass="13088">MCGPIPDTIDRDVMADEQLSGFVDWEFAGWYPEHWEYTKACYICVQMTPLVGNDGKTLKADGLAQIDQILGNPSMTSQTPESRCRALALDGHAPTRVARLHNMGIVDAADTSVVMAKPY</sequence>
<proteinExistence type="predicted"/>
<gene>
    <name evidence="1" type="ORF">HCBG_06054</name>
</gene>
<accession>C0NSC4</accession>
<name>C0NSC4_AJECG</name>
<dbReference type="Proteomes" id="UP000001631">
    <property type="component" value="Unassembled WGS sequence"/>
</dbReference>
<dbReference type="AlphaFoldDB" id="C0NSC4"/>